<sequence>MTVQHPLGQPMPPVPEAMADAMRHCLIRDMKKEKWPASVNLSVLTIEAKTRVDKSRSDTGR</sequence>
<name>A0A4Z1HZ63_9HELO</name>
<accession>A0A4Z1HZ63</accession>
<dbReference type="Proteomes" id="UP000297527">
    <property type="component" value="Unassembled WGS sequence"/>
</dbReference>
<evidence type="ECO:0000313" key="2">
    <source>
        <dbReference type="Proteomes" id="UP000297527"/>
    </source>
</evidence>
<protein>
    <submittedName>
        <fullName evidence="1">Uncharacterized protein</fullName>
    </submittedName>
</protein>
<dbReference type="EMBL" id="PQXN01000105">
    <property type="protein sequence ID" value="TGO54548.1"/>
    <property type="molecule type" value="Genomic_DNA"/>
</dbReference>
<evidence type="ECO:0000313" key="1">
    <source>
        <dbReference type="EMBL" id="TGO54548.1"/>
    </source>
</evidence>
<organism evidence="1 2">
    <name type="scientific">Botryotinia convoluta</name>
    <dbReference type="NCBI Taxonomy" id="54673"/>
    <lineage>
        <taxon>Eukaryota</taxon>
        <taxon>Fungi</taxon>
        <taxon>Dikarya</taxon>
        <taxon>Ascomycota</taxon>
        <taxon>Pezizomycotina</taxon>
        <taxon>Leotiomycetes</taxon>
        <taxon>Helotiales</taxon>
        <taxon>Sclerotiniaceae</taxon>
        <taxon>Botryotinia</taxon>
    </lineage>
</organism>
<comment type="caution">
    <text evidence="1">The sequence shown here is derived from an EMBL/GenBank/DDBJ whole genome shotgun (WGS) entry which is preliminary data.</text>
</comment>
<reference evidence="1 2" key="1">
    <citation type="submission" date="2017-12" db="EMBL/GenBank/DDBJ databases">
        <title>Comparative genomics of Botrytis spp.</title>
        <authorList>
            <person name="Valero-Jimenez C.A."/>
            <person name="Tapia P."/>
            <person name="Veloso J."/>
            <person name="Silva-Moreno E."/>
            <person name="Staats M."/>
            <person name="Valdes J.H."/>
            <person name="Van Kan J.A.L."/>
        </authorList>
    </citation>
    <scope>NUCLEOTIDE SEQUENCE [LARGE SCALE GENOMIC DNA]</scope>
    <source>
        <strain evidence="1 2">MUCL11595</strain>
    </source>
</reference>
<dbReference type="AlphaFoldDB" id="A0A4Z1HZ63"/>
<gene>
    <name evidence="1" type="ORF">BCON_0105g00080</name>
</gene>
<proteinExistence type="predicted"/>
<keyword evidence="2" id="KW-1185">Reference proteome</keyword>